<dbReference type="Pfam" id="PF01636">
    <property type="entry name" value="APH"/>
    <property type="match status" value="1"/>
</dbReference>
<dbReference type="InterPro" id="IPR041726">
    <property type="entry name" value="ACAD10_11_N"/>
</dbReference>
<gene>
    <name evidence="2" type="ORF">ACFPWU_11645</name>
</gene>
<reference evidence="3" key="1">
    <citation type="journal article" date="2019" name="Int. J. Syst. Evol. Microbiol.">
        <title>The Global Catalogue of Microorganisms (GCM) 10K type strain sequencing project: providing services to taxonomists for standard genome sequencing and annotation.</title>
        <authorList>
            <consortium name="The Broad Institute Genomics Platform"/>
            <consortium name="The Broad Institute Genome Sequencing Center for Infectious Disease"/>
            <person name="Wu L."/>
            <person name="Ma J."/>
        </authorList>
    </citation>
    <scope>NUCLEOTIDE SEQUENCE [LARGE SCALE GENOMIC DNA]</scope>
    <source>
        <strain evidence="3">DFY28</strain>
    </source>
</reference>
<dbReference type="Gene3D" id="3.30.200.20">
    <property type="entry name" value="Phosphorylase Kinase, domain 1"/>
    <property type="match status" value="1"/>
</dbReference>
<dbReference type="PANTHER" id="PTHR47829">
    <property type="entry name" value="HYDROLASE, PUTATIVE (AFU_ORTHOLOGUE AFUA_1G12880)-RELATED"/>
    <property type="match status" value="1"/>
</dbReference>
<keyword evidence="3" id="KW-1185">Reference proteome</keyword>
<sequence>MTTPPPPADASAGTDVPGLDLAAFGAWFATHGDTEVDHDDTTVWSAQLITGGKSNLTYTVSDGTHEWILRRPPLGHVQATAHDMAREYRVMSALAPTAVPVPGTVGLCTDPTVMGANFYVMEKVEGVPYRSVDELVRFSPETTARLGDTMVRVLADLHGVDPASVALSDFGRPAGFLTRQVKRWGRQLEGSRTRDLPDADALLLHLLDHVPAGDADRDARSASIVHGDYRLDNLLAVPTDDEPVKAVVDWEMSTLGDPLTDLALLLVYDRVAHMVPALGISDVADAPGYPSGAEIVEKYAQLRGLDSDAIAHSMQFHLGLAHFKLAVILEGINRRYLDGQTVGDGFATIGTAVEPLLAAGLAAARGEETL</sequence>
<protein>
    <submittedName>
        <fullName evidence="2">Phosphotransferase family protein</fullName>
    </submittedName>
</protein>
<dbReference type="SUPFAM" id="SSF56112">
    <property type="entry name" value="Protein kinase-like (PK-like)"/>
    <property type="match status" value="1"/>
</dbReference>
<dbReference type="EMBL" id="JBHSQI010000005">
    <property type="protein sequence ID" value="MFC6154311.1"/>
    <property type="molecule type" value="Genomic_DNA"/>
</dbReference>
<proteinExistence type="predicted"/>
<accession>A0ABW1QXX8</accession>
<dbReference type="Proteomes" id="UP001596098">
    <property type="component" value="Unassembled WGS sequence"/>
</dbReference>
<dbReference type="Gene3D" id="3.90.1200.10">
    <property type="match status" value="1"/>
</dbReference>
<dbReference type="CDD" id="cd05154">
    <property type="entry name" value="ACAD10_11_N-like"/>
    <property type="match status" value="1"/>
</dbReference>
<evidence type="ECO:0000259" key="1">
    <source>
        <dbReference type="Pfam" id="PF01636"/>
    </source>
</evidence>
<dbReference type="InterPro" id="IPR002575">
    <property type="entry name" value="Aminoglycoside_PTrfase"/>
</dbReference>
<name>A0ABW1QXX8_9ACTN</name>
<evidence type="ECO:0000313" key="3">
    <source>
        <dbReference type="Proteomes" id="UP001596098"/>
    </source>
</evidence>
<organism evidence="2 3">
    <name type="scientific">Nocardioides yefusunii</name>
    <dbReference type="NCBI Taxonomy" id="2500546"/>
    <lineage>
        <taxon>Bacteria</taxon>
        <taxon>Bacillati</taxon>
        <taxon>Actinomycetota</taxon>
        <taxon>Actinomycetes</taxon>
        <taxon>Propionibacteriales</taxon>
        <taxon>Nocardioidaceae</taxon>
        <taxon>Nocardioides</taxon>
    </lineage>
</organism>
<dbReference type="InterPro" id="IPR011009">
    <property type="entry name" value="Kinase-like_dom_sf"/>
</dbReference>
<dbReference type="PANTHER" id="PTHR47829:SF1">
    <property type="entry name" value="HAD FAMILY PHOSPHATASE"/>
    <property type="match status" value="1"/>
</dbReference>
<feature type="domain" description="Aminoglycoside phosphotransferase" evidence="1">
    <location>
        <begin position="46"/>
        <end position="290"/>
    </location>
</feature>
<dbReference type="InterPro" id="IPR052898">
    <property type="entry name" value="ACAD10-like"/>
</dbReference>
<comment type="caution">
    <text evidence="2">The sequence shown here is derived from an EMBL/GenBank/DDBJ whole genome shotgun (WGS) entry which is preliminary data.</text>
</comment>
<evidence type="ECO:0000313" key="2">
    <source>
        <dbReference type="EMBL" id="MFC6154311.1"/>
    </source>
</evidence>
<dbReference type="RefSeq" id="WP_128221513.1">
    <property type="nucleotide sequence ID" value="NZ_CP034929.1"/>
</dbReference>